<sequence>MGFLRNFNKINKNDVSLAGGKGASLGEMTQSGILVPPGFVILANAFEKFLEESNLDIEIESILDSVNHKELHSVENASEKIEALILGAKISEDLTSEIQKFFDNLGAKYVAVRSSATAEDSANAAWAGQLESYLNTTEENLLDNVKSCWASLFTSRAIFYRFEKKLHKQKISVAVVVQKMVESEKSGIAFSVHPVTQDRNQLIIEAGFGLGEAIVSGQITPDSYVVEKQPLRIIDKNIQTQSRGFYRAKSGGNEWHDIPKEKGKKQALSDKEILELSEKVISIEKHYGFPVDVEWAFEQGKFYIVQSRPITTLRKTEPRLKRKFTKEHAREYSLFRVATWYRAMNQELPKIIGESVEEACAVYRGEDLVEIYYEPIELKRLFGAVIQNSSDKNRMSEKIESFISSFKELKKYFTGEKLLENVEELRQFQERYASIWAYIGVVFMIPALPVDEELKHLAYAARSQTQEYNETPEAVFKEFMEASFPQIKDSARFVLPEEIWSGEIESEDIISKIEERKRGFIFYKNEIFTGNLDDNLEKLGIILEEEESVISGKAEVTENEIKGQVANKGQAKGIVRIVSSTRDLPKVKEGDILVAAMTMPKYLPAMKKAAAFITDEGGLTSHAAIVSREMNKPCIVGTKVATKLLRDGNEIEVDADNGIVRILKK</sequence>
<dbReference type="InterPro" id="IPR006319">
    <property type="entry name" value="PEP_synth"/>
</dbReference>
<evidence type="ECO:0000256" key="2">
    <source>
        <dbReference type="ARBA" id="ARBA00002988"/>
    </source>
</evidence>
<gene>
    <name evidence="17" type="ORF">A3A71_04040</name>
</gene>
<comment type="cofactor">
    <cofactor evidence="1">
        <name>Mg(2+)</name>
        <dbReference type="ChEBI" id="CHEBI:18420"/>
    </cofactor>
</comment>
<evidence type="ECO:0000256" key="8">
    <source>
        <dbReference type="ARBA" id="ARBA00022723"/>
    </source>
</evidence>
<evidence type="ECO:0000256" key="6">
    <source>
        <dbReference type="ARBA" id="ARBA00021623"/>
    </source>
</evidence>
<dbReference type="GO" id="GO:0005524">
    <property type="term" value="F:ATP binding"/>
    <property type="evidence" value="ECO:0007669"/>
    <property type="project" value="UniProtKB-KW"/>
</dbReference>
<comment type="catalytic activity">
    <reaction evidence="14">
        <text>pyruvate + ATP + H2O = phosphoenolpyruvate + AMP + phosphate + 2 H(+)</text>
        <dbReference type="Rhea" id="RHEA:11364"/>
        <dbReference type="ChEBI" id="CHEBI:15361"/>
        <dbReference type="ChEBI" id="CHEBI:15377"/>
        <dbReference type="ChEBI" id="CHEBI:15378"/>
        <dbReference type="ChEBI" id="CHEBI:30616"/>
        <dbReference type="ChEBI" id="CHEBI:43474"/>
        <dbReference type="ChEBI" id="CHEBI:58702"/>
        <dbReference type="ChEBI" id="CHEBI:456215"/>
        <dbReference type="EC" id="2.7.9.2"/>
    </reaction>
</comment>
<keyword evidence="10" id="KW-0418">Kinase</keyword>
<keyword evidence="9" id="KW-0547">Nucleotide-binding</keyword>
<comment type="similarity">
    <text evidence="4">Belongs to the PEP-utilizing enzyme family.</text>
</comment>
<dbReference type="InterPro" id="IPR002192">
    <property type="entry name" value="PPDK_AMP/ATP-bd"/>
</dbReference>
<evidence type="ECO:0000256" key="5">
    <source>
        <dbReference type="ARBA" id="ARBA00011996"/>
    </source>
</evidence>
<evidence type="ECO:0000313" key="17">
    <source>
        <dbReference type="EMBL" id="OGD64308.1"/>
    </source>
</evidence>
<feature type="domain" description="PEP-utilising enzyme mobile" evidence="15">
    <location>
        <begin position="588"/>
        <end position="658"/>
    </location>
</feature>
<evidence type="ECO:0000256" key="7">
    <source>
        <dbReference type="ARBA" id="ARBA00022679"/>
    </source>
</evidence>
<dbReference type="GO" id="GO:0046872">
    <property type="term" value="F:metal ion binding"/>
    <property type="evidence" value="ECO:0007669"/>
    <property type="project" value="UniProtKB-KW"/>
</dbReference>
<feature type="domain" description="Pyruvate phosphate dikinase AMP/ATP-binding" evidence="16">
    <location>
        <begin position="16"/>
        <end position="323"/>
    </location>
</feature>
<evidence type="ECO:0000256" key="1">
    <source>
        <dbReference type="ARBA" id="ARBA00001946"/>
    </source>
</evidence>
<dbReference type="InterPro" id="IPR018274">
    <property type="entry name" value="PEP_util_AS"/>
</dbReference>
<dbReference type="UniPathway" id="UPA00138"/>
<comment type="pathway">
    <text evidence="3">Carbohydrate biosynthesis; gluconeogenesis.</text>
</comment>
<keyword evidence="8" id="KW-0479">Metal-binding</keyword>
<dbReference type="EMBL" id="MEZX01000003">
    <property type="protein sequence ID" value="OGD64308.1"/>
    <property type="molecule type" value="Genomic_DNA"/>
</dbReference>
<name>A0A1F5EA96_9BACT</name>
<proteinExistence type="inferred from homology"/>
<reference evidence="17 18" key="1">
    <citation type="journal article" date="2016" name="Nat. Commun.">
        <title>Thousands of microbial genomes shed light on interconnected biogeochemical processes in an aquifer system.</title>
        <authorList>
            <person name="Anantharaman K."/>
            <person name="Brown C.T."/>
            <person name="Hug L.A."/>
            <person name="Sharon I."/>
            <person name="Castelle C.J."/>
            <person name="Probst A.J."/>
            <person name="Thomas B.C."/>
            <person name="Singh A."/>
            <person name="Wilkins M.J."/>
            <person name="Karaoz U."/>
            <person name="Brodie E.L."/>
            <person name="Williams K.H."/>
            <person name="Hubbard S.S."/>
            <person name="Banfield J.F."/>
        </authorList>
    </citation>
    <scope>NUCLEOTIDE SEQUENCE [LARGE SCALE GENOMIC DNA]</scope>
</reference>
<dbReference type="InterPro" id="IPR036637">
    <property type="entry name" value="Phosphohistidine_dom_sf"/>
</dbReference>
<evidence type="ECO:0000259" key="15">
    <source>
        <dbReference type="Pfam" id="PF00391"/>
    </source>
</evidence>
<dbReference type="PANTHER" id="PTHR43030">
    <property type="entry name" value="PHOSPHOENOLPYRUVATE SYNTHASE"/>
    <property type="match status" value="1"/>
</dbReference>
<dbReference type="Gene3D" id="3.30.470.20">
    <property type="entry name" value="ATP-grasp fold, B domain"/>
    <property type="match status" value="1"/>
</dbReference>
<evidence type="ECO:0000256" key="9">
    <source>
        <dbReference type="ARBA" id="ARBA00022741"/>
    </source>
</evidence>
<evidence type="ECO:0000256" key="3">
    <source>
        <dbReference type="ARBA" id="ARBA00004742"/>
    </source>
</evidence>
<dbReference type="PANTHER" id="PTHR43030:SF1">
    <property type="entry name" value="PHOSPHOENOLPYRUVATE SYNTHASE"/>
    <property type="match status" value="1"/>
</dbReference>
<dbReference type="InterPro" id="IPR013815">
    <property type="entry name" value="ATP_grasp_subdomain_1"/>
</dbReference>
<evidence type="ECO:0000256" key="4">
    <source>
        <dbReference type="ARBA" id="ARBA00007837"/>
    </source>
</evidence>
<evidence type="ECO:0000256" key="14">
    <source>
        <dbReference type="ARBA" id="ARBA00047700"/>
    </source>
</evidence>
<dbReference type="Proteomes" id="UP000177481">
    <property type="component" value="Unassembled WGS sequence"/>
</dbReference>
<dbReference type="SUPFAM" id="SSF56059">
    <property type="entry name" value="Glutathione synthetase ATP-binding domain-like"/>
    <property type="match status" value="1"/>
</dbReference>
<dbReference type="EC" id="2.7.9.2" evidence="5"/>
<keyword evidence="7" id="KW-0808">Transferase</keyword>
<accession>A0A1F5EA96</accession>
<evidence type="ECO:0000313" key="18">
    <source>
        <dbReference type="Proteomes" id="UP000177481"/>
    </source>
</evidence>
<evidence type="ECO:0000256" key="13">
    <source>
        <dbReference type="ARBA" id="ARBA00033470"/>
    </source>
</evidence>
<dbReference type="AlphaFoldDB" id="A0A1F5EA96"/>
<protein>
    <recommendedName>
        <fullName evidence="6">Phosphoenolpyruvate synthase</fullName>
        <ecNumber evidence="5">2.7.9.2</ecNumber>
    </recommendedName>
    <alternativeName>
        <fullName evidence="13">Pyruvate, water dikinase</fullName>
    </alternativeName>
</protein>
<dbReference type="Gene3D" id="3.30.1490.20">
    <property type="entry name" value="ATP-grasp fold, A domain"/>
    <property type="match status" value="1"/>
</dbReference>
<organism evidence="17 18">
    <name type="scientific">Candidatus Berkelbacteria bacterium RIFCSPLOWO2_01_FULL_50_28</name>
    <dbReference type="NCBI Taxonomy" id="1797471"/>
    <lineage>
        <taxon>Bacteria</taxon>
        <taxon>Candidatus Berkelbacteria</taxon>
    </lineage>
</organism>
<dbReference type="STRING" id="1797471.A3A71_04040"/>
<comment type="caution">
    <text evidence="17">The sequence shown here is derived from an EMBL/GenBank/DDBJ whole genome shotgun (WGS) entry which is preliminary data.</text>
</comment>
<evidence type="ECO:0000256" key="12">
    <source>
        <dbReference type="ARBA" id="ARBA00022842"/>
    </source>
</evidence>
<keyword evidence="11" id="KW-0067">ATP-binding</keyword>
<dbReference type="Gene3D" id="3.50.30.10">
    <property type="entry name" value="Phosphohistidine domain"/>
    <property type="match status" value="1"/>
</dbReference>
<keyword evidence="12" id="KW-0460">Magnesium</keyword>
<comment type="function">
    <text evidence="2">Catalyzes the phosphorylation of pyruvate to phosphoenolpyruvate.</text>
</comment>
<evidence type="ECO:0000256" key="10">
    <source>
        <dbReference type="ARBA" id="ARBA00022777"/>
    </source>
</evidence>
<dbReference type="GO" id="GO:0008986">
    <property type="term" value="F:pyruvate, water dikinase activity"/>
    <property type="evidence" value="ECO:0007669"/>
    <property type="project" value="UniProtKB-EC"/>
</dbReference>
<dbReference type="PROSITE" id="PS00370">
    <property type="entry name" value="PEP_ENZYMES_PHOS_SITE"/>
    <property type="match status" value="1"/>
</dbReference>
<evidence type="ECO:0000256" key="11">
    <source>
        <dbReference type="ARBA" id="ARBA00022840"/>
    </source>
</evidence>
<evidence type="ECO:0000259" key="16">
    <source>
        <dbReference type="Pfam" id="PF01326"/>
    </source>
</evidence>
<dbReference type="InterPro" id="IPR008279">
    <property type="entry name" value="PEP-util_enz_mobile_dom"/>
</dbReference>
<dbReference type="Pfam" id="PF01326">
    <property type="entry name" value="PPDK_N"/>
    <property type="match status" value="1"/>
</dbReference>
<dbReference type="SUPFAM" id="SSF52009">
    <property type="entry name" value="Phosphohistidine domain"/>
    <property type="match status" value="1"/>
</dbReference>
<dbReference type="GO" id="GO:0006094">
    <property type="term" value="P:gluconeogenesis"/>
    <property type="evidence" value="ECO:0007669"/>
    <property type="project" value="UniProtKB-UniPathway"/>
</dbReference>
<dbReference type="Pfam" id="PF00391">
    <property type="entry name" value="PEP-utilizers"/>
    <property type="match status" value="1"/>
</dbReference>